<evidence type="ECO:0000256" key="1">
    <source>
        <dbReference type="ARBA" id="ARBA00022723"/>
    </source>
</evidence>
<dbReference type="InterPro" id="IPR037523">
    <property type="entry name" value="VOC_core"/>
</dbReference>
<dbReference type="PANTHER" id="PTHR43048:SF3">
    <property type="entry name" value="METHYLMALONYL-COA EPIMERASE, MITOCHONDRIAL"/>
    <property type="match status" value="1"/>
</dbReference>
<dbReference type="KEGG" id="pbt:ING2E5B_0280"/>
<proteinExistence type="predicted"/>
<keyword evidence="4" id="KW-1185">Reference proteome</keyword>
<gene>
    <name evidence="3" type="ORF">ING2E5B_0280</name>
</gene>
<dbReference type="Pfam" id="PF00903">
    <property type="entry name" value="Glyoxalase"/>
    <property type="match status" value="1"/>
</dbReference>
<feature type="domain" description="VOC" evidence="2">
    <location>
        <begin position="163"/>
        <end position="322"/>
    </location>
</feature>
<keyword evidence="3" id="KW-0223">Dioxygenase</keyword>
<dbReference type="AlphaFoldDB" id="A0A098BWL4"/>
<evidence type="ECO:0000313" key="4">
    <source>
        <dbReference type="Proteomes" id="UP000032417"/>
    </source>
</evidence>
<name>A0A098BWL4_9BACT</name>
<dbReference type="GO" id="GO:0046491">
    <property type="term" value="P:L-methylmalonyl-CoA metabolic process"/>
    <property type="evidence" value="ECO:0007669"/>
    <property type="project" value="TreeGrafter"/>
</dbReference>
<feature type="domain" description="VOC" evidence="2">
    <location>
        <begin position="9"/>
        <end position="150"/>
    </location>
</feature>
<dbReference type="OrthoDB" id="9795618at2"/>
<sequence>MKENYIISGIQQIGIGVENFAEAWRYYIEVFNMDIRILEDDKVAELMLPYTGGKPQKRRAAIALNLQGGGGFEIWQYSDRKPKPADFEIQAGDLGVFAAKIKSKDVEKTYELFSKKPNINLLGKPEISIDGNKTFFMKDPYGNIFQIVHDTTIYRNEGRLTGGIVGAMIGVTDIEKAMPIYRDILGYDIVIADETGTFNDIKVLPSGEGQFRRRILSHSKPRQGSFSELFGKSYIELVQPRERTPRKIYEGRFWGDPGFIQICFDVRNTDALRKKCEEMGYPFTVDSSQSFKEGESFDMGEAAGQFAYIEDPDGTLIELVEAHKIPLLKKLNLYLDLRKRDPRKPLSKKMLGMLRFMKVKPESL</sequence>
<dbReference type="GO" id="GO:0051213">
    <property type="term" value="F:dioxygenase activity"/>
    <property type="evidence" value="ECO:0007669"/>
    <property type="project" value="UniProtKB-KW"/>
</dbReference>
<dbReference type="PROSITE" id="PS51819">
    <property type="entry name" value="VOC"/>
    <property type="match status" value="2"/>
</dbReference>
<dbReference type="Pfam" id="PF13669">
    <property type="entry name" value="Glyoxalase_4"/>
    <property type="match status" value="1"/>
</dbReference>
<dbReference type="SUPFAM" id="SSF54593">
    <property type="entry name" value="Glyoxalase/Bleomycin resistance protein/Dihydroxybiphenyl dioxygenase"/>
    <property type="match status" value="2"/>
</dbReference>
<dbReference type="GO" id="GO:0004493">
    <property type="term" value="F:methylmalonyl-CoA epimerase activity"/>
    <property type="evidence" value="ECO:0007669"/>
    <property type="project" value="TreeGrafter"/>
</dbReference>
<dbReference type="PANTHER" id="PTHR43048">
    <property type="entry name" value="METHYLMALONYL-COA EPIMERASE"/>
    <property type="match status" value="1"/>
</dbReference>
<reference evidence="3 4" key="1">
    <citation type="submission" date="2014-08" db="EMBL/GenBank/DDBJ databases">
        <authorList>
            <person name="Wibberg D."/>
        </authorList>
    </citation>
    <scope>NUCLEOTIDE SEQUENCE [LARGE SCALE GENOMIC DNA]</scope>
    <source>
        <strain evidence="4">ING2-E5B</strain>
    </source>
</reference>
<evidence type="ECO:0000259" key="2">
    <source>
        <dbReference type="PROSITE" id="PS51819"/>
    </source>
</evidence>
<keyword evidence="3" id="KW-0560">Oxidoreductase</keyword>
<dbReference type="PATRIC" id="fig|1562970.3.peg.276"/>
<accession>A0A098BWL4</accession>
<dbReference type="Proteomes" id="UP000032417">
    <property type="component" value="Chromosome 1"/>
</dbReference>
<dbReference type="GO" id="GO:0046872">
    <property type="term" value="F:metal ion binding"/>
    <property type="evidence" value="ECO:0007669"/>
    <property type="project" value="UniProtKB-KW"/>
</dbReference>
<dbReference type="InterPro" id="IPR029068">
    <property type="entry name" value="Glyas_Bleomycin-R_OHBP_Dase"/>
</dbReference>
<dbReference type="Gene3D" id="3.10.180.10">
    <property type="entry name" value="2,3-Dihydroxybiphenyl 1,2-Dioxygenase, domain 1"/>
    <property type="match status" value="2"/>
</dbReference>
<dbReference type="HOGENOM" id="CLU_760440_0_0_10"/>
<evidence type="ECO:0000313" key="3">
    <source>
        <dbReference type="EMBL" id="CEA15049.1"/>
    </source>
</evidence>
<dbReference type="InterPro" id="IPR004360">
    <property type="entry name" value="Glyas_Fos-R_dOase_dom"/>
</dbReference>
<dbReference type="STRING" id="1562970.ING2E5B_0280"/>
<keyword evidence="1" id="KW-0479">Metal-binding</keyword>
<dbReference type="InterPro" id="IPR051785">
    <property type="entry name" value="MMCE/EMCE_epimerase"/>
</dbReference>
<organism evidence="3 4">
    <name type="scientific">Fermentimonas caenicola</name>
    <dbReference type="NCBI Taxonomy" id="1562970"/>
    <lineage>
        <taxon>Bacteria</taxon>
        <taxon>Pseudomonadati</taxon>
        <taxon>Bacteroidota</taxon>
        <taxon>Bacteroidia</taxon>
        <taxon>Bacteroidales</taxon>
        <taxon>Dysgonomonadaceae</taxon>
        <taxon>Fermentimonas</taxon>
    </lineage>
</organism>
<dbReference type="EMBL" id="LN515532">
    <property type="protein sequence ID" value="CEA15049.1"/>
    <property type="molecule type" value="Genomic_DNA"/>
</dbReference>
<protein>
    <submittedName>
        <fullName evidence="3">Glyoxalase/bleomycin resistance protein/dioxygenase</fullName>
    </submittedName>
</protein>